<dbReference type="InterPro" id="IPR029063">
    <property type="entry name" value="SAM-dependent_MTases_sf"/>
</dbReference>
<dbReference type="STRING" id="48709.A0A1D2MZM4"/>
<dbReference type="OrthoDB" id="66144at2759"/>
<evidence type="ECO:0000313" key="3">
    <source>
        <dbReference type="Proteomes" id="UP000094527"/>
    </source>
</evidence>
<evidence type="ECO:0000313" key="2">
    <source>
        <dbReference type="EMBL" id="ODM98105.1"/>
    </source>
</evidence>
<proteinExistence type="predicted"/>
<comment type="caution">
    <text evidence="2">The sequence shown here is derived from an EMBL/GenBank/DDBJ whole genome shotgun (WGS) entry which is preliminary data.</text>
</comment>
<dbReference type="Pfam" id="PF08242">
    <property type="entry name" value="Methyltransf_12"/>
    <property type="match status" value="1"/>
</dbReference>
<dbReference type="Gene3D" id="3.40.50.150">
    <property type="entry name" value="Vaccinia Virus protein VP39"/>
    <property type="match status" value="1"/>
</dbReference>
<gene>
    <name evidence="2" type="ORF">Ocin01_08565</name>
</gene>
<dbReference type="InterPro" id="IPR013217">
    <property type="entry name" value="Methyltransf_12"/>
</dbReference>
<keyword evidence="3" id="KW-1185">Reference proteome</keyword>
<dbReference type="Proteomes" id="UP000094527">
    <property type="component" value="Unassembled WGS sequence"/>
</dbReference>
<reference evidence="2 3" key="1">
    <citation type="journal article" date="2016" name="Genome Biol. Evol.">
        <title>Gene Family Evolution Reflects Adaptation to Soil Environmental Stressors in the Genome of the Collembolan Orchesella cincta.</title>
        <authorList>
            <person name="Faddeeva-Vakhrusheva A."/>
            <person name="Derks M.F."/>
            <person name="Anvar S.Y."/>
            <person name="Agamennone V."/>
            <person name="Suring W."/>
            <person name="Smit S."/>
            <person name="van Straalen N.M."/>
            <person name="Roelofs D."/>
        </authorList>
    </citation>
    <scope>NUCLEOTIDE SEQUENCE [LARGE SCALE GENOMIC DNA]</scope>
    <source>
        <tissue evidence="2">Mixed pool</tissue>
    </source>
</reference>
<dbReference type="OMA" id="IAYELHD"/>
<organism evidence="2 3">
    <name type="scientific">Orchesella cincta</name>
    <name type="common">Springtail</name>
    <name type="synonym">Podura cincta</name>
    <dbReference type="NCBI Taxonomy" id="48709"/>
    <lineage>
        <taxon>Eukaryota</taxon>
        <taxon>Metazoa</taxon>
        <taxon>Ecdysozoa</taxon>
        <taxon>Arthropoda</taxon>
        <taxon>Hexapoda</taxon>
        <taxon>Collembola</taxon>
        <taxon>Entomobryomorpha</taxon>
        <taxon>Entomobryoidea</taxon>
        <taxon>Orchesellidae</taxon>
        <taxon>Orchesellinae</taxon>
        <taxon>Orchesella</taxon>
    </lineage>
</organism>
<dbReference type="GO" id="GO:0008168">
    <property type="term" value="F:methyltransferase activity"/>
    <property type="evidence" value="ECO:0007669"/>
    <property type="project" value="UniProtKB-KW"/>
</dbReference>
<name>A0A1D2MZM4_ORCCI</name>
<evidence type="ECO:0000259" key="1">
    <source>
        <dbReference type="Pfam" id="PF08242"/>
    </source>
</evidence>
<dbReference type="GO" id="GO:0032259">
    <property type="term" value="P:methylation"/>
    <property type="evidence" value="ECO:0007669"/>
    <property type="project" value="UniProtKB-KW"/>
</dbReference>
<accession>A0A1D2MZM4</accession>
<dbReference type="CDD" id="cd02440">
    <property type="entry name" value="AdoMet_MTases"/>
    <property type="match status" value="1"/>
</dbReference>
<dbReference type="PANTHER" id="PTHR43861:SF1">
    <property type="entry name" value="TRANS-ACONITATE 2-METHYLTRANSFERASE"/>
    <property type="match status" value="1"/>
</dbReference>
<keyword evidence="2" id="KW-0808">Transferase</keyword>
<dbReference type="AlphaFoldDB" id="A0A1D2MZM4"/>
<sequence>MFDPETWAKTSDVVAQDAAEFVPKMIQEMRWTQGDRVLDFGCGAGNVGFHWILPQVEKLDGNLCSIDISSRMLEYAKKTYPHPKIDYICADILADDEGKGLGDFQFNNIFANYVFHQIRDIRKLLQRLHGMLKPGGSLGFIFLTNKNWYFQALQKLAKRDKWKAYFEGFEHIVADWTSYEEKVDGENKFTKLMQESGLKVKTLQILNRNFFYEDIEVVLDLWLSANIFLHRLTEPMKMELREENRKIMTEFAGVPLNSKSLMKEYEIVYGVVDKPQANINL</sequence>
<keyword evidence="2" id="KW-0489">Methyltransferase</keyword>
<dbReference type="SUPFAM" id="SSF53335">
    <property type="entry name" value="S-adenosyl-L-methionine-dependent methyltransferases"/>
    <property type="match status" value="1"/>
</dbReference>
<dbReference type="EMBL" id="LJIJ01000381">
    <property type="protein sequence ID" value="ODM98105.1"/>
    <property type="molecule type" value="Genomic_DNA"/>
</dbReference>
<protein>
    <submittedName>
        <fullName evidence="2">Juvenile hormone acid O-methyltransferase</fullName>
    </submittedName>
</protein>
<feature type="domain" description="Methyltransferase type 12" evidence="1">
    <location>
        <begin position="38"/>
        <end position="138"/>
    </location>
</feature>
<dbReference type="PANTHER" id="PTHR43861">
    <property type="entry name" value="TRANS-ACONITATE 2-METHYLTRANSFERASE-RELATED"/>
    <property type="match status" value="1"/>
</dbReference>